<protein>
    <submittedName>
        <fullName evidence="1">Uncharacterized protein</fullName>
    </submittedName>
</protein>
<proteinExistence type="predicted"/>
<accession>A0A5M3XE10</accession>
<evidence type="ECO:0000313" key="1">
    <source>
        <dbReference type="EMBL" id="GES19300.1"/>
    </source>
</evidence>
<comment type="caution">
    <text evidence="1">The sequence shown here is derived from an EMBL/GenBank/DDBJ whole genome shotgun (WGS) entry which is preliminary data.</text>
</comment>
<dbReference type="Proteomes" id="UP000377595">
    <property type="component" value="Unassembled WGS sequence"/>
</dbReference>
<dbReference type="AlphaFoldDB" id="A0A5M3XE10"/>
<dbReference type="EMBL" id="BLAF01000011">
    <property type="protein sequence ID" value="GES19300.1"/>
    <property type="molecule type" value="Genomic_DNA"/>
</dbReference>
<evidence type="ECO:0000313" key="2">
    <source>
        <dbReference type="Proteomes" id="UP000377595"/>
    </source>
</evidence>
<name>A0A5M3XE10_9ACTN</name>
<keyword evidence="2" id="KW-1185">Reference proteome</keyword>
<gene>
    <name evidence="1" type="ORF">Aple_021960</name>
</gene>
<reference evidence="1 2" key="1">
    <citation type="submission" date="2019-10" db="EMBL/GenBank/DDBJ databases">
        <title>Whole genome shotgun sequence of Acrocarpospora pleiomorpha NBRC 16267.</title>
        <authorList>
            <person name="Ichikawa N."/>
            <person name="Kimura A."/>
            <person name="Kitahashi Y."/>
            <person name="Komaki H."/>
            <person name="Oguchi A."/>
        </authorList>
    </citation>
    <scope>NUCLEOTIDE SEQUENCE [LARGE SCALE GENOMIC DNA]</scope>
    <source>
        <strain evidence="1 2">NBRC 16267</strain>
    </source>
</reference>
<organism evidence="1 2">
    <name type="scientific">Acrocarpospora pleiomorpha</name>
    <dbReference type="NCBI Taxonomy" id="90975"/>
    <lineage>
        <taxon>Bacteria</taxon>
        <taxon>Bacillati</taxon>
        <taxon>Actinomycetota</taxon>
        <taxon>Actinomycetes</taxon>
        <taxon>Streptosporangiales</taxon>
        <taxon>Streptosporangiaceae</taxon>
        <taxon>Acrocarpospora</taxon>
    </lineage>
</organism>
<sequence length="970" mass="107447">MSAGGDQARDFETFHTYLRSQVRDLGIFLGIDGGDRIAFCCTLQTQKIKAKISTDVKTICTSGARTEVIIFFTEVEVSAAVRHALIDDARDKYDVKLEVIDGNALSELLDEHSAFWIANEYLDIPSQFGPPAPPNAPEWYGADLARWAARKDPAGTTGDLMDLTGCLRLAVRTPALHGDIEMWISRIEVFLASNERRLRQRARYEIAVARLRGLKNMRPADGLVRDFFRDDLGHATPSEFEDAATMLNYCSSAWVFDSTDLPLEEISTIGRLLSEQVDLRIQNEDDINRRAYLLDVKGQIRLRVDVASLDGVSQLDRDLAPPYMTTEECLSLVRSGVLKVQNKPSDPEGALRAWEELLSIVSDAPFFPLVEFADHVSLVSSELAAQPGWREFTRKLDQAVAVVAGNSVAAQQAINRASALKASMDLIGALNELNRARLSLMTGDTQAEALTALLDAANIYEELGLLYAAKYYALAAHVITCTNDSEFLSGHAVQSIVAVAQCDYMASNWLSFLTALPLAVDAHCEFRADPTNLEVWADIASLVYSAELVYRFSSLASHPQATAVASEYLADAGRPRMGPDGSALEVFWPEATQEVMFESISSELGRPAFADSGKVRQIAFSCLGIKWLVRCQNSYDDVVVAERFASLVQIVAVEIATHDLVLLETTLCVDVAVASARPGEEISVFPPLEFEAGEDGSSVWSLTLHTFSESHAADFFSMVRQSLAAIIVLIESVSLAPSGQFEMALEGIFEGKDLMAAAAPHVSYDKAYRWLISKERFDRARRDSFEPIGSEDFGICRLRSEVSARDSMGPGYEPSVSQRKIADRYEAYQRMLRHTIPRLTESVEFVEVLESLRVEGWKDWHILQAIVNQMVNYRIQVADKNGEDILELQSLFGSAQEEDPTHPALPVNEVSVEALQKFLQVSVGATCMGWGLTVPPNARSGDLLHLLASRYRYWSDDVQHVDPFLRPQER</sequence>